<dbReference type="SUPFAM" id="SSF103473">
    <property type="entry name" value="MFS general substrate transporter"/>
    <property type="match status" value="1"/>
</dbReference>
<evidence type="ECO:0000259" key="9">
    <source>
        <dbReference type="PROSITE" id="PS50850"/>
    </source>
</evidence>
<organism evidence="10 11">
    <name type="scientific">Nonomuraea recticatena</name>
    <dbReference type="NCBI Taxonomy" id="46178"/>
    <lineage>
        <taxon>Bacteria</taxon>
        <taxon>Bacillati</taxon>
        <taxon>Actinomycetota</taxon>
        <taxon>Actinomycetes</taxon>
        <taxon>Streptosporangiales</taxon>
        <taxon>Streptosporangiaceae</taxon>
        <taxon>Nonomuraea</taxon>
    </lineage>
</organism>
<keyword evidence="11" id="KW-1185">Reference proteome</keyword>
<feature type="transmembrane region" description="Helical" evidence="8">
    <location>
        <begin position="232"/>
        <end position="253"/>
    </location>
</feature>
<proteinExistence type="predicted"/>
<evidence type="ECO:0000256" key="3">
    <source>
        <dbReference type="ARBA" id="ARBA00022475"/>
    </source>
</evidence>
<feature type="transmembrane region" description="Helical" evidence="8">
    <location>
        <begin position="155"/>
        <end position="176"/>
    </location>
</feature>
<feature type="transmembrane region" description="Helical" evidence="8">
    <location>
        <begin position="31"/>
        <end position="55"/>
    </location>
</feature>
<dbReference type="EMBL" id="BAAATE010000006">
    <property type="protein sequence ID" value="GAA2657379.1"/>
    <property type="molecule type" value="Genomic_DNA"/>
</dbReference>
<evidence type="ECO:0000256" key="5">
    <source>
        <dbReference type="ARBA" id="ARBA00022989"/>
    </source>
</evidence>
<gene>
    <name evidence="10" type="ORF">GCM10010412_027940</name>
</gene>
<dbReference type="Gene3D" id="1.20.1250.20">
    <property type="entry name" value="MFS general substrate transporter like domains"/>
    <property type="match status" value="1"/>
</dbReference>
<dbReference type="InterPro" id="IPR020846">
    <property type="entry name" value="MFS_dom"/>
</dbReference>
<protein>
    <recommendedName>
        <fullName evidence="9">Major facilitator superfamily (MFS) profile domain-containing protein</fullName>
    </recommendedName>
</protein>
<dbReference type="RefSeq" id="WP_346146471.1">
    <property type="nucleotide sequence ID" value="NZ_BAAATE010000006.1"/>
</dbReference>
<evidence type="ECO:0000256" key="2">
    <source>
        <dbReference type="ARBA" id="ARBA00022448"/>
    </source>
</evidence>
<evidence type="ECO:0000313" key="11">
    <source>
        <dbReference type="Proteomes" id="UP001501666"/>
    </source>
</evidence>
<name>A0ABP6E0W2_9ACTN</name>
<keyword evidence="5 8" id="KW-1133">Transmembrane helix</keyword>
<dbReference type="PROSITE" id="PS00216">
    <property type="entry name" value="SUGAR_TRANSPORT_1"/>
    <property type="match status" value="1"/>
</dbReference>
<feature type="transmembrane region" description="Helical" evidence="8">
    <location>
        <begin position="97"/>
        <end position="119"/>
    </location>
</feature>
<keyword evidence="4 8" id="KW-0812">Transmembrane</keyword>
<evidence type="ECO:0000256" key="1">
    <source>
        <dbReference type="ARBA" id="ARBA00004651"/>
    </source>
</evidence>
<dbReference type="PANTHER" id="PTHR23517">
    <property type="entry name" value="RESISTANCE PROTEIN MDTM, PUTATIVE-RELATED-RELATED"/>
    <property type="match status" value="1"/>
</dbReference>
<evidence type="ECO:0000313" key="10">
    <source>
        <dbReference type="EMBL" id="GAA2657379.1"/>
    </source>
</evidence>
<dbReference type="InterPro" id="IPR036259">
    <property type="entry name" value="MFS_trans_sf"/>
</dbReference>
<keyword evidence="2" id="KW-0813">Transport</keyword>
<feature type="transmembrane region" description="Helical" evidence="8">
    <location>
        <begin position="125"/>
        <end position="143"/>
    </location>
</feature>
<dbReference type="Proteomes" id="UP001501666">
    <property type="component" value="Unassembled WGS sequence"/>
</dbReference>
<keyword evidence="6 8" id="KW-0472">Membrane</keyword>
<accession>A0ABP6E0W2</accession>
<dbReference type="InterPro" id="IPR005829">
    <property type="entry name" value="Sugar_transporter_CS"/>
</dbReference>
<feature type="domain" description="Major facilitator superfamily (MFS) profile" evidence="9">
    <location>
        <begin position="30"/>
        <end position="290"/>
    </location>
</feature>
<dbReference type="InterPro" id="IPR050171">
    <property type="entry name" value="MFS_Transporters"/>
</dbReference>
<sequence>MTTNTAVTGKPRGSHRSTASLHRPHPRRWPFWAITAVVFTVMAASSAPSALYGLYQQRWHFGATMSTVIYACYALGAILTLLLAGDLSEHIGRKRTIVSSLGVVGCSFVVFLFAPGAWALCLARLIQGVGVGLLTSSAGAALADLHRYRSHHVAAVANSAATSAGIALGAVFSGVLAQYAPAPLLTPFIVLAVLCACGLAAVWVIPAWETGRGAHPTYRPGLLRMAAGMRGALLRVTPIVTASWAVVGLYLALGVELTATLLHTRDRALSSLSSSWCRGAAGSPQCWCGG</sequence>
<evidence type="ECO:0000256" key="4">
    <source>
        <dbReference type="ARBA" id="ARBA00022692"/>
    </source>
</evidence>
<evidence type="ECO:0000256" key="8">
    <source>
        <dbReference type="SAM" id="Phobius"/>
    </source>
</evidence>
<keyword evidence="3" id="KW-1003">Cell membrane</keyword>
<reference evidence="11" key="1">
    <citation type="journal article" date="2019" name="Int. J. Syst. Evol. Microbiol.">
        <title>The Global Catalogue of Microorganisms (GCM) 10K type strain sequencing project: providing services to taxonomists for standard genome sequencing and annotation.</title>
        <authorList>
            <consortium name="The Broad Institute Genomics Platform"/>
            <consortium name="The Broad Institute Genome Sequencing Center for Infectious Disease"/>
            <person name="Wu L."/>
            <person name="Ma J."/>
        </authorList>
    </citation>
    <scope>NUCLEOTIDE SEQUENCE [LARGE SCALE GENOMIC DNA]</scope>
    <source>
        <strain evidence="11">JCM 6835</strain>
    </source>
</reference>
<comment type="caution">
    <text evidence="10">The sequence shown here is derived from an EMBL/GenBank/DDBJ whole genome shotgun (WGS) entry which is preliminary data.</text>
</comment>
<dbReference type="Pfam" id="PF07690">
    <property type="entry name" value="MFS_1"/>
    <property type="match status" value="1"/>
</dbReference>
<dbReference type="PANTHER" id="PTHR23517:SF3">
    <property type="entry name" value="INTEGRAL MEMBRANE TRANSPORT PROTEIN"/>
    <property type="match status" value="1"/>
</dbReference>
<evidence type="ECO:0000256" key="6">
    <source>
        <dbReference type="ARBA" id="ARBA00023136"/>
    </source>
</evidence>
<feature type="transmembrane region" description="Helical" evidence="8">
    <location>
        <begin position="67"/>
        <end position="85"/>
    </location>
</feature>
<dbReference type="InterPro" id="IPR011701">
    <property type="entry name" value="MFS"/>
</dbReference>
<comment type="subcellular location">
    <subcellularLocation>
        <location evidence="1">Cell membrane</location>
        <topology evidence="1">Multi-pass membrane protein</topology>
    </subcellularLocation>
</comment>
<evidence type="ECO:0000256" key="7">
    <source>
        <dbReference type="SAM" id="MobiDB-lite"/>
    </source>
</evidence>
<feature type="transmembrane region" description="Helical" evidence="8">
    <location>
        <begin position="188"/>
        <end position="211"/>
    </location>
</feature>
<feature type="region of interest" description="Disordered" evidence="7">
    <location>
        <begin position="1"/>
        <end position="23"/>
    </location>
</feature>
<dbReference type="PROSITE" id="PS50850">
    <property type="entry name" value="MFS"/>
    <property type="match status" value="1"/>
</dbReference>